<feature type="signal peptide" evidence="1">
    <location>
        <begin position="1"/>
        <end position="21"/>
    </location>
</feature>
<proteinExistence type="predicted"/>
<dbReference type="EMBL" id="JAOQKE010000002">
    <property type="protein sequence ID" value="MCU6724194.1"/>
    <property type="molecule type" value="Genomic_DNA"/>
</dbReference>
<name>A0ABT2SI54_9FIRM</name>
<feature type="chain" id="PRO_5046035302" evidence="1">
    <location>
        <begin position="22"/>
        <end position="73"/>
    </location>
</feature>
<comment type="caution">
    <text evidence="2">The sequence shown here is derived from an EMBL/GenBank/DDBJ whole genome shotgun (WGS) entry which is preliminary data.</text>
</comment>
<accession>A0ABT2SI54</accession>
<gene>
    <name evidence="2" type="ORF">OCV47_02280</name>
</gene>
<evidence type="ECO:0000313" key="3">
    <source>
        <dbReference type="Proteomes" id="UP001652338"/>
    </source>
</evidence>
<sequence>MKTKRKIWLIAAIFVMTEALAFPEALFPDCIRVKEVQQEEQSVDESQKWMQKPERQTEFKWKIWFLKNIKKAG</sequence>
<keyword evidence="3" id="KW-1185">Reference proteome</keyword>
<evidence type="ECO:0000313" key="2">
    <source>
        <dbReference type="EMBL" id="MCU6724194.1"/>
    </source>
</evidence>
<protein>
    <submittedName>
        <fullName evidence="2">Uncharacterized protein</fullName>
    </submittedName>
</protein>
<dbReference type="Proteomes" id="UP001652338">
    <property type="component" value="Unassembled WGS sequence"/>
</dbReference>
<organism evidence="2 3">
    <name type="scientific">Muricoprocola aceti</name>
    <dbReference type="NCBI Taxonomy" id="2981772"/>
    <lineage>
        <taxon>Bacteria</taxon>
        <taxon>Bacillati</taxon>
        <taxon>Bacillota</taxon>
        <taxon>Clostridia</taxon>
        <taxon>Lachnospirales</taxon>
        <taxon>Lachnospiraceae</taxon>
        <taxon>Muricoprocola</taxon>
    </lineage>
</organism>
<evidence type="ECO:0000256" key="1">
    <source>
        <dbReference type="SAM" id="SignalP"/>
    </source>
</evidence>
<reference evidence="2 3" key="1">
    <citation type="journal article" date="2021" name="ISME Commun">
        <title>Automated analysis of genomic sequences facilitates high-throughput and comprehensive description of bacteria.</title>
        <authorList>
            <person name="Hitch T.C.A."/>
        </authorList>
    </citation>
    <scope>NUCLEOTIDE SEQUENCE [LARGE SCALE GENOMIC DNA]</scope>
    <source>
        <strain evidence="2 3">Sanger_29</strain>
    </source>
</reference>
<keyword evidence="1" id="KW-0732">Signal</keyword>
<dbReference type="RefSeq" id="WP_256298477.1">
    <property type="nucleotide sequence ID" value="NZ_JAOQKE010000002.1"/>
</dbReference>